<evidence type="ECO:0000256" key="6">
    <source>
        <dbReference type="ARBA" id="ARBA00023014"/>
    </source>
</evidence>
<keyword evidence="10" id="KW-1185">Reference proteome</keyword>
<reference evidence="9 10" key="1">
    <citation type="submission" date="2023-09" db="EMBL/GenBank/DDBJ databases">
        <title>Thioclava shenzhenensis sp. nov., a multidrug resistant bacteria-antagonizing species isolated from coastal seawater.</title>
        <authorList>
            <person name="Long M."/>
        </authorList>
    </citation>
    <scope>NUCLEOTIDE SEQUENCE [LARGE SCALE GENOMIC DNA]</scope>
    <source>
        <strain evidence="9 10">FTW29</strain>
    </source>
</reference>
<dbReference type="GO" id="GO:0004844">
    <property type="term" value="F:uracil DNA N-glycosylase activity"/>
    <property type="evidence" value="ECO:0007669"/>
    <property type="project" value="UniProtKB-EC"/>
</dbReference>
<dbReference type="SUPFAM" id="SSF52141">
    <property type="entry name" value="Uracil-DNA glycosylase-like"/>
    <property type="match status" value="1"/>
</dbReference>
<keyword evidence="6" id="KW-0411">Iron-sulfur</keyword>
<keyword evidence="1" id="KW-0004">4Fe-4S</keyword>
<evidence type="ECO:0000256" key="7">
    <source>
        <dbReference type="ARBA" id="ARBA00023204"/>
    </source>
</evidence>
<evidence type="ECO:0000313" key="10">
    <source>
        <dbReference type="Proteomes" id="UP001623290"/>
    </source>
</evidence>
<dbReference type="EMBL" id="CP135443">
    <property type="protein sequence ID" value="WRY32541.1"/>
    <property type="molecule type" value="Genomic_DNA"/>
</dbReference>
<keyword evidence="7" id="KW-0234">DNA repair</keyword>
<evidence type="ECO:0000256" key="4">
    <source>
        <dbReference type="ARBA" id="ARBA00022801"/>
    </source>
</evidence>
<accession>A0ABZ1DUX6</accession>
<dbReference type="PANTHER" id="PTHR33693:SF1">
    <property type="entry name" value="TYPE-4 URACIL-DNA GLYCOSYLASE"/>
    <property type="match status" value="1"/>
</dbReference>
<dbReference type="RefSeq" id="WP_406720195.1">
    <property type="nucleotide sequence ID" value="NZ_CP135443.1"/>
</dbReference>
<dbReference type="Pfam" id="PF03167">
    <property type="entry name" value="UDG"/>
    <property type="match status" value="1"/>
</dbReference>
<keyword evidence="9" id="KW-0326">Glycosidase</keyword>
<sequence length="284" mass="30314">MTPEVLSPSDLSYDAALAALEWLCELGADEAQGDLAMDCYALPDRLAKPDLPAPVPAGAAATAGMLAASQATALPQRQAPPKVDQVGLARQAAGQARTLADLHEALDGFETCDLRKGARCTVRAEGPEAARVMIIGDAPDREEDRAGRPFIGRSGHMLDRMFAAIGLRRDTPDRAAALFLAPVLPWRPPGQREPEASEIAMMRPFLARMVELVDPDVVVLMGNAACSAGLARRGITRLRGEWSEAFGKPAIAMFSPVQLLRSAEAKRDSWADLLALRAKLDSLG</sequence>
<dbReference type="PANTHER" id="PTHR33693">
    <property type="entry name" value="TYPE-5 URACIL-DNA GLYCOSYLASE"/>
    <property type="match status" value="1"/>
</dbReference>
<dbReference type="EC" id="3.2.2.27" evidence="9"/>
<dbReference type="InterPro" id="IPR036895">
    <property type="entry name" value="Uracil-DNA_glycosylase-like_sf"/>
</dbReference>
<proteinExistence type="predicted"/>
<dbReference type="Gene3D" id="3.40.470.10">
    <property type="entry name" value="Uracil-DNA glycosylase-like domain"/>
    <property type="match status" value="1"/>
</dbReference>
<dbReference type="CDD" id="cd10030">
    <property type="entry name" value="UDG-F4_TTUDGA_SPO1dp_like"/>
    <property type="match status" value="1"/>
</dbReference>
<keyword evidence="2" id="KW-0479">Metal-binding</keyword>
<organism evidence="9 10">
    <name type="scientific">Thioclava litoralis</name>
    <dbReference type="NCBI Taxonomy" id="3076557"/>
    <lineage>
        <taxon>Bacteria</taxon>
        <taxon>Pseudomonadati</taxon>
        <taxon>Pseudomonadota</taxon>
        <taxon>Alphaproteobacteria</taxon>
        <taxon>Rhodobacterales</taxon>
        <taxon>Paracoccaceae</taxon>
        <taxon>Thioclava</taxon>
    </lineage>
</organism>
<keyword evidence="4 9" id="KW-0378">Hydrolase</keyword>
<dbReference type="Proteomes" id="UP001623290">
    <property type="component" value="Chromosome"/>
</dbReference>
<feature type="domain" description="Uracil-DNA glycosylase-like" evidence="8">
    <location>
        <begin position="123"/>
        <end position="274"/>
    </location>
</feature>
<evidence type="ECO:0000256" key="3">
    <source>
        <dbReference type="ARBA" id="ARBA00022763"/>
    </source>
</evidence>
<dbReference type="InterPro" id="IPR051536">
    <property type="entry name" value="UDG_Type-4/5"/>
</dbReference>
<keyword evidence="5" id="KW-0408">Iron</keyword>
<evidence type="ECO:0000256" key="5">
    <source>
        <dbReference type="ARBA" id="ARBA00023004"/>
    </source>
</evidence>
<dbReference type="SMART" id="SM00987">
    <property type="entry name" value="UreE_C"/>
    <property type="match status" value="1"/>
</dbReference>
<name>A0ABZ1DUX6_9RHOB</name>
<evidence type="ECO:0000313" key="9">
    <source>
        <dbReference type="EMBL" id="WRY32541.1"/>
    </source>
</evidence>
<evidence type="ECO:0000256" key="1">
    <source>
        <dbReference type="ARBA" id="ARBA00022485"/>
    </source>
</evidence>
<gene>
    <name evidence="9" type="ORF">RPE78_07385</name>
</gene>
<dbReference type="InterPro" id="IPR005122">
    <property type="entry name" value="Uracil-DNA_glycosylase-like"/>
</dbReference>
<evidence type="ECO:0000256" key="2">
    <source>
        <dbReference type="ARBA" id="ARBA00022723"/>
    </source>
</evidence>
<dbReference type="SMART" id="SM00986">
    <property type="entry name" value="UDG"/>
    <property type="match status" value="1"/>
</dbReference>
<protein>
    <submittedName>
        <fullName evidence="9">Uracil-DNA glycosylase</fullName>
        <ecNumber evidence="9">3.2.2.27</ecNumber>
    </submittedName>
</protein>
<evidence type="ECO:0000259" key="8">
    <source>
        <dbReference type="SMART" id="SM00986"/>
    </source>
</evidence>
<keyword evidence="3" id="KW-0227">DNA damage</keyword>